<keyword evidence="3" id="KW-1185">Reference proteome</keyword>
<accession>A0A077AZE7</accession>
<dbReference type="Proteomes" id="UP000028926">
    <property type="component" value="Chromosome"/>
</dbReference>
<keyword evidence="1" id="KW-0732">Signal</keyword>
<dbReference type="STRING" id="91604.ID47_10405"/>
<gene>
    <name evidence="2" type="ORF">ID47_10405</name>
</gene>
<name>A0A077AZE7_9PROT</name>
<dbReference type="HOGENOM" id="CLU_2080504_0_0_5"/>
<organism evidence="2 3">
    <name type="scientific">Candidatus Odyssella acanthamoebae</name>
    <dbReference type="NCBI Taxonomy" id="91604"/>
    <lineage>
        <taxon>Bacteria</taxon>
        <taxon>Pseudomonadati</taxon>
        <taxon>Pseudomonadota</taxon>
        <taxon>Alphaproteobacteria</taxon>
        <taxon>Holosporales</taxon>
        <taxon>Candidatus Paracaedibacteraceae</taxon>
        <taxon>Candidatus Odyssella</taxon>
    </lineage>
</organism>
<dbReference type="AlphaFoldDB" id="A0A077AZE7"/>
<proteinExistence type="predicted"/>
<evidence type="ECO:0000313" key="2">
    <source>
        <dbReference type="EMBL" id="AIK97053.1"/>
    </source>
</evidence>
<dbReference type="RefSeq" id="WP_038466071.1">
    <property type="nucleotide sequence ID" value="NZ_CP008941.1"/>
</dbReference>
<sequence length="117" mass="13123">MRYSLAFLMSLLISSQSTALAMEKEADAGLFTAQDVSAQKFVTVYHAQGIDGIFLSSVIEVLDPHKEKLHYLRSDEYVLDESVTAASFLEMPEFKNGKGVNDINAWKRQRVICVSFN</sequence>
<protein>
    <submittedName>
        <fullName evidence="2">Uncharacterized protein</fullName>
    </submittedName>
</protein>
<feature type="chain" id="PRO_5001717107" evidence="1">
    <location>
        <begin position="20"/>
        <end position="117"/>
    </location>
</feature>
<dbReference type="EMBL" id="CP008941">
    <property type="protein sequence ID" value="AIK97053.1"/>
    <property type="molecule type" value="Genomic_DNA"/>
</dbReference>
<feature type="signal peptide" evidence="1">
    <location>
        <begin position="1"/>
        <end position="19"/>
    </location>
</feature>
<reference evidence="2 3" key="1">
    <citation type="submission" date="2014-07" db="EMBL/GenBank/DDBJ databases">
        <title>Comparative genomic insights into amoeba endosymbionts belonging to the families of Holosporaceae and Candidatus Midichloriaceae within Rickettsiales.</title>
        <authorList>
            <person name="Wang Z."/>
            <person name="Wu M."/>
        </authorList>
    </citation>
    <scope>NUCLEOTIDE SEQUENCE [LARGE SCALE GENOMIC DNA]</scope>
    <source>
        <strain evidence="2">PRA3</strain>
    </source>
</reference>
<dbReference type="KEGG" id="paca:ID47_10405"/>
<evidence type="ECO:0000256" key="1">
    <source>
        <dbReference type="SAM" id="SignalP"/>
    </source>
</evidence>
<evidence type="ECO:0000313" key="3">
    <source>
        <dbReference type="Proteomes" id="UP000028926"/>
    </source>
</evidence>